<comment type="subcellular location">
    <subcellularLocation>
        <location evidence="1 9">Cell inner membrane</location>
        <topology evidence="1 9">Multi-pass membrane protein</topology>
    </subcellularLocation>
</comment>
<name>A0ABZ2I632_9HYPH</name>
<feature type="transmembrane region" description="Helical" evidence="9">
    <location>
        <begin position="85"/>
        <end position="106"/>
    </location>
</feature>
<comment type="similarity">
    <text evidence="8 9">Belongs to the TRAP transporter small permease family.</text>
</comment>
<dbReference type="InterPro" id="IPR007387">
    <property type="entry name" value="TRAP_DctQ"/>
</dbReference>
<dbReference type="Pfam" id="PF04290">
    <property type="entry name" value="DctQ"/>
    <property type="match status" value="1"/>
</dbReference>
<organism evidence="11 12">
    <name type="scientific">Pelagibacterium nitratireducens</name>
    <dbReference type="NCBI Taxonomy" id="1046114"/>
    <lineage>
        <taxon>Bacteria</taxon>
        <taxon>Pseudomonadati</taxon>
        <taxon>Pseudomonadota</taxon>
        <taxon>Alphaproteobacteria</taxon>
        <taxon>Hyphomicrobiales</taxon>
        <taxon>Devosiaceae</taxon>
        <taxon>Pelagibacterium</taxon>
    </lineage>
</organism>
<comment type="function">
    <text evidence="9">Part of the tripartite ATP-independent periplasmic (TRAP) transport system.</text>
</comment>
<evidence type="ECO:0000313" key="11">
    <source>
        <dbReference type="EMBL" id="WWT33654.1"/>
    </source>
</evidence>
<feature type="transmembrane region" description="Helical" evidence="9">
    <location>
        <begin position="126"/>
        <end position="148"/>
    </location>
</feature>
<evidence type="ECO:0000256" key="8">
    <source>
        <dbReference type="ARBA" id="ARBA00038436"/>
    </source>
</evidence>
<evidence type="ECO:0000256" key="9">
    <source>
        <dbReference type="RuleBase" id="RU369079"/>
    </source>
</evidence>
<keyword evidence="5 9" id="KW-0812">Transmembrane</keyword>
<keyword evidence="2 9" id="KW-0813">Transport</keyword>
<evidence type="ECO:0000256" key="1">
    <source>
        <dbReference type="ARBA" id="ARBA00004429"/>
    </source>
</evidence>
<evidence type="ECO:0000256" key="6">
    <source>
        <dbReference type="ARBA" id="ARBA00022989"/>
    </source>
</evidence>
<feature type="domain" description="Tripartite ATP-independent periplasmic transporters DctQ component" evidence="10">
    <location>
        <begin position="23"/>
        <end position="151"/>
    </location>
</feature>
<proteinExistence type="inferred from homology"/>
<feature type="transmembrane region" description="Helical" evidence="9">
    <location>
        <begin position="47"/>
        <end position="64"/>
    </location>
</feature>
<dbReference type="EMBL" id="CP146275">
    <property type="protein sequence ID" value="WWT33654.1"/>
    <property type="molecule type" value="Genomic_DNA"/>
</dbReference>
<evidence type="ECO:0000259" key="10">
    <source>
        <dbReference type="Pfam" id="PF04290"/>
    </source>
</evidence>
<comment type="subunit">
    <text evidence="9">The complex comprises the extracytoplasmic solute receptor protein and the two transmembrane proteins.</text>
</comment>
<reference evidence="11 12" key="1">
    <citation type="submission" date="2024-02" db="EMBL/GenBank/DDBJ databases">
        <title>Complete genome sequence of Pelagibacterium nitratireducens ZH15.</title>
        <authorList>
            <person name="Zhao L.H."/>
        </authorList>
    </citation>
    <scope>NUCLEOTIDE SEQUENCE [LARGE SCALE GENOMIC DNA]</scope>
    <source>
        <strain evidence="11 12">ZH15</strain>
    </source>
</reference>
<evidence type="ECO:0000256" key="7">
    <source>
        <dbReference type="ARBA" id="ARBA00023136"/>
    </source>
</evidence>
<dbReference type="PANTHER" id="PTHR35011:SF2">
    <property type="entry name" value="2,3-DIKETO-L-GULONATE TRAP TRANSPORTER SMALL PERMEASE PROTEIN YIAM"/>
    <property type="match status" value="1"/>
</dbReference>
<feature type="transmembrane region" description="Helical" evidence="9">
    <location>
        <begin position="12"/>
        <end position="35"/>
    </location>
</feature>
<protein>
    <recommendedName>
        <fullName evidence="9">TRAP transporter small permease protein</fullName>
    </recommendedName>
</protein>
<keyword evidence="4 9" id="KW-0997">Cell inner membrane</keyword>
<keyword evidence="7 9" id="KW-0472">Membrane</keyword>
<keyword evidence="12" id="KW-1185">Reference proteome</keyword>
<dbReference type="Proteomes" id="UP001369958">
    <property type="component" value="Chromosome"/>
</dbReference>
<evidence type="ECO:0000256" key="5">
    <source>
        <dbReference type="ARBA" id="ARBA00022692"/>
    </source>
</evidence>
<evidence type="ECO:0000256" key="2">
    <source>
        <dbReference type="ARBA" id="ARBA00022448"/>
    </source>
</evidence>
<dbReference type="RefSeq" id="WP_338609304.1">
    <property type="nucleotide sequence ID" value="NZ_CP146275.1"/>
</dbReference>
<evidence type="ECO:0000256" key="4">
    <source>
        <dbReference type="ARBA" id="ARBA00022519"/>
    </source>
</evidence>
<dbReference type="InterPro" id="IPR055348">
    <property type="entry name" value="DctQ"/>
</dbReference>
<gene>
    <name evidence="11" type="ORF">V6617_04120</name>
</gene>
<dbReference type="PANTHER" id="PTHR35011">
    <property type="entry name" value="2,3-DIKETO-L-GULONATE TRAP TRANSPORTER SMALL PERMEASE PROTEIN YIAM"/>
    <property type="match status" value="1"/>
</dbReference>
<accession>A0ABZ2I632</accession>
<evidence type="ECO:0000313" key="12">
    <source>
        <dbReference type="Proteomes" id="UP001369958"/>
    </source>
</evidence>
<sequence>MTRAIETIVRLVEFVLAALLFGMVIMVATNVVLRYGFNSGLTFSEEMSRYFFVWLTFIGAVLAFKDHGHIGVETLVRRFNRTGRLICMAISNALIIFAAGVFFYGTWMQHPINASMTAAVINMSMIWVYGIGYFTSLGIGLIALYRLFEIVTGRVSDTEIARFAGEYEENKVVERAI</sequence>
<evidence type="ECO:0000256" key="3">
    <source>
        <dbReference type="ARBA" id="ARBA00022475"/>
    </source>
</evidence>
<keyword evidence="3" id="KW-1003">Cell membrane</keyword>
<keyword evidence="6 9" id="KW-1133">Transmembrane helix</keyword>